<dbReference type="PANTHER" id="PTHR37461:SF1">
    <property type="entry name" value="ANTI-SIGMA-K FACTOR RSKA"/>
    <property type="match status" value="1"/>
</dbReference>
<evidence type="ECO:0000259" key="12">
    <source>
        <dbReference type="Pfam" id="PF22618"/>
    </source>
</evidence>
<dbReference type="AlphaFoldDB" id="A0A6L3W662"/>
<evidence type="ECO:0000313" key="14">
    <source>
        <dbReference type="Proteomes" id="UP000483004"/>
    </source>
</evidence>
<accession>A0A6L3W662</accession>
<evidence type="ECO:0000259" key="11">
    <source>
        <dbReference type="Pfam" id="PF10099"/>
    </source>
</evidence>
<comment type="subcellular location">
    <subcellularLocation>
        <location evidence="2">Cell membrane</location>
    </subcellularLocation>
    <subcellularLocation>
        <location evidence="1">Membrane</location>
        <topology evidence="1">Single-pass membrane protein</topology>
    </subcellularLocation>
</comment>
<dbReference type="Proteomes" id="UP000483004">
    <property type="component" value="Unassembled WGS sequence"/>
</dbReference>
<dbReference type="InterPro" id="IPR041916">
    <property type="entry name" value="Anti_sigma_zinc_sf"/>
</dbReference>
<dbReference type="Gene3D" id="1.10.10.1320">
    <property type="entry name" value="Anti-sigma factor, zinc-finger domain"/>
    <property type="match status" value="1"/>
</dbReference>
<dbReference type="GO" id="GO:0005886">
    <property type="term" value="C:plasma membrane"/>
    <property type="evidence" value="ECO:0007669"/>
    <property type="project" value="UniProtKB-SubCell"/>
</dbReference>
<dbReference type="GO" id="GO:0016989">
    <property type="term" value="F:sigma factor antagonist activity"/>
    <property type="evidence" value="ECO:0007669"/>
    <property type="project" value="TreeGrafter"/>
</dbReference>
<evidence type="ECO:0000256" key="5">
    <source>
        <dbReference type="ARBA" id="ARBA00022989"/>
    </source>
</evidence>
<keyword evidence="7" id="KW-0472">Membrane</keyword>
<evidence type="ECO:0000256" key="7">
    <source>
        <dbReference type="ARBA" id="ARBA00023136"/>
    </source>
</evidence>
<dbReference type="InterPro" id="IPR053877">
    <property type="entry name" value="RskA_N"/>
</dbReference>
<keyword evidence="3" id="KW-1003">Cell membrane</keyword>
<evidence type="ECO:0000256" key="2">
    <source>
        <dbReference type="ARBA" id="ARBA00004236"/>
    </source>
</evidence>
<evidence type="ECO:0000256" key="10">
    <source>
        <dbReference type="ARBA" id="ARBA00030803"/>
    </source>
</evidence>
<feature type="domain" description="Anti-sigma K factor RskA C-terminal" evidence="11">
    <location>
        <begin position="94"/>
        <end position="230"/>
    </location>
</feature>
<evidence type="ECO:0000256" key="6">
    <source>
        <dbReference type="ARBA" id="ARBA00023015"/>
    </source>
</evidence>
<organism evidence="13 14">
    <name type="scientific">Actinomadura montaniterrae</name>
    <dbReference type="NCBI Taxonomy" id="1803903"/>
    <lineage>
        <taxon>Bacteria</taxon>
        <taxon>Bacillati</taxon>
        <taxon>Actinomycetota</taxon>
        <taxon>Actinomycetes</taxon>
        <taxon>Streptosporangiales</taxon>
        <taxon>Thermomonosporaceae</taxon>
        <taxon>Actinomadura</taxon>
    </lineage>
</organism>
<dbReference type="PANTHER" id="PTHR37461">
    <property type="entry name" value="ANTI-SIGMA-K FACTOR RSKA"/>
    <property type="match status" value="1"/>
</dbReference>
<evidence type="ECO:0000256" key="1">
    <source>
        <dbReference type="ARBA" id="ARBA00004167"/>
    </source>
</evidence>
<dbReference type="OrthoDB" id="153510at2"/>
<keyword evidence="5" id="KW-1133">Transmembrane helix</keyword>
<dbReference type="EMBL" id="WBMR01000001">
    <property type="protein sequence ID" value="KAB2390358.1"/>
    <property type="molecule type" value="Genomic_DNA"/>
</dbReference>
<keyword evidence="6" id="KW-0805">Transcription regulation</keyword>
<name>A0A6L3W662_9ACTN</name>
<feature type="domain" description="Anti-sigma-K factor RskA N-terminal" evidence="12">
    <location>
        <begin position="6"/>
        <end position="36"/>
    </location>
</feature>
<keyword evidence="4" id="KW-0812">Transmembrane</keyword>
<evidence type="ECO:0000256" key="9">
    <source>
        <dbReference type="ARBA" id="ARBA00029829"/>
    </source>
</evidence>
<evidence type="ECO:0000256" key="8">
    <source>
        <dbReference type="ARBA" id="ARBA00023163"/>
    </source>
</evidence>
<proteinExistence type="predicted"/>
<dbReference type="InterPro" id="IPR051474">
    <property type="entry name" value="Anti-sigma-K/W_factor"/>
</dbReference>
<protein>
    <recommendedName>
        <fullName evidence="10">Regulator of SigK</fullName>
    </recommendedName>
    <alternativeName>
        <fullName evidence="9">Sigma-K anti-sigma factor RskA</fullName>
    </alternativeName>
</protein>
<dbReference type="InterPro" id="IPR018764">
    <property type="entry name" value="RskA_C"/>
</dbReference>
<evidence type="ECO:0000256" key="4">
    <source>
        <dbReference type="ARBA" id="ARBA00022692"/>
    </source>
</evidence>
<reference evidence="13 14" key="1">
    <citation type="submission" date="2019-09" db="EMBL/GenBank/DDBJ databases">
        <title>Actinomadura physcomitrii sp. nov., a novel actinomycete isolated from moss [Physcomitrium sphaericum (Ludw) Fuernr].</title>
        <authorList>
            <person name="Liu C."/>
            <person name="Zhuang X."/>
        </authorList>
    </citation>
    <scope>NUCLEOTIDE SEQUENCE [LARGE SCALE GENOMIC DNA]</scope>
    <source>
        <strain evidence="13 14">CYP1-1B</strain>
    </source>
</reference>
<keyword evidence="8" id="KW-0804">Transcription</keyword>
<keyword evidence="14" id="KW-1185">Reference proteome</keyword>
<dbReference type="Pfam" id="PF22618">
    <property type="entry name" value="RskA_N"/>
    <property type="match status" value="1"/>
</dbReference>
<dbReference type="RefSeq" id="WP_151537782.1">
    <property type="nucleotide sequence ID" value="NZ_WBMR01000001.1"/>
</dbReference>
<sequence length="236" mass="24691">MTHDPHDLAGPYALDALTAPERRRFERHLRACASCAGETAGLRETTARLALAVSRRPPDPLRARVMRKVARTRQAPPPLARRLPSPRTAGLAWLAAAACLVLALAADGEAWRSHRSAEHAQALNHQVSTVMAAPDAHTSTVRAQGSASVTVVASRSLGKAVVTTSGLLRLPSAKTYQMWWLGPAAPRSAGTPDLTGKARPVVTTGLGDAQRLGVTIEPAGGSPQPTSAPILTVALG</sequence>
<gene>
    <name evidence="13" type="ORF">F9B16_00555</name>
</gene>
<evidence type="ECO:0000256" key="3">
    <source>
        <dbReference type="ARBA" id="ARBA00022475"/>
    </source>
</evidence>
<dbReference type="Pfam" id="PF10099">
    <property type="entry name" value="RskA_C"/>
    <property type="match status" value="1"/>
</dbReference>
<evidence type="ECO:0000313" key="13">
    <source>
        <dbReference type="EMBL" id="KAB2390358.1"/>
    </source>
</evidence>
<comment type="caution">
    <text evidence="13">The sequence shown here is derived from an EMBL/GenBank/DDBJ whole genome shotgun (WGS) entry which is preliminary data.</text>
</comment>
<dbReference type="GO" id="GO:0006417">
    <property type="term" value="P:regulation of translation"/>
    <property type="evidence" value="ECO:0007669"/>
    <property type="project" value="TreeGrafter"/>
</dbReference>